<keyword evidence="8" id="KW-0472">Membrane</keyword>
<evidence type="ECO:0000256" key="5">
    <source>
        <dbReference type="ARBA" id="ARBA00022729"/>
    </source>
</evidence>
<evidence type="ECO:0000256" key="1">
    <source>
        <dbReference type="ARBA" id="ARBA00004479"/>
    </source>
</evidence>
<evidence type="ECO:0000256" key="3">
    <source>
        <dbReference type="ARBA" id="ARBA00022614"/>
    </source>
</evidence>
<reference evidence="13" key="1">
    <citation type="submission" date="2013-09" db="EMBL/GenBank/DDBJ databases">
        <title>Corchorus olitorius genome sequencing.</title>
        <authorList>
            <person name="Alam M."/>
            <person name="Haque M.S."/>
            <person name="Islam M.S."/>
            <person name="Emdad E.M."/>
            <person name="Islam M.M."/>
            <person name="Ahmed B."/>
            <person name="Halim A."/>
            <person name="Hossen Q.M.M."/>
            <person name="Hossain M.Z."/>
            <person name="Ahmed R."/>
            <person name="Khan M.M."/>
            <person name="Islam R."/>
            <person name="Rashid M.M."/>
            <person name="Khan S.A."/>
            <person name="Rahman M.S."/>
            <person name="Alam M."/>
            <person name="Yahiya A.S."/>
            <person name="Khan M.S."/>
            <person name="Azam M.S."/>
            <person name="Haque T."/>
            <person name="Lashkar M.Z.H."/>
            <person name="Akhand A.I."/>
            <person name="Morshed G."/>
            <person name="Roy S."/>
            <person name="Uddin K.S."/>
            <person name="Rabeya T."/>
            <person name="Hossain A.S."/>
            <person name="Chowdhury A."/>
            <person name="Snigdha A.R."/>
            <person name="Mortoza M.S."/>
            <person name="Matin S.A."/>
            <person name="Hoque S.M.E."/>
            <person name="Islam M.K."/>
            <person name="Roy D.K."/>
            <person name="Haider R."/>
            <person name="Moosa M.M."/>
            <person name="Elias S.M."/>
            <person name="Hasan A.M."/>
            <person name="Jahan S."/>
            <person name="Shafiuddin M."/>
            <person name="Mahmood N."/>
            <person name="Shommy N.S."/>
        </authorList>
    </citation>
    <scope>NUCLEOTIDE SEQUENCE [LARGE SCALE GENOMIC DNA]</scope>
    <source>
        <strain evidence="13">cv. O-4</strain>
    </source>
</reference>
<evidence type="ECO:0000256" key="6">
    <source>
        <dbReference type="ARBA" id="ARBA00022737"/>
    </source>
</evidence>
<dbReference type="Proteomes" id="UP000187203">
    <property type="component" value="Unassembled WGS sequence"/>
</dbReference>
<evidence type="ECO:0000256" key="9">
    <source>
        <dbReference type="ARBA" id="ARBA00023180"/>
    </source>
</evidence>
<keyword evidence="5 10" id="KW-0732">Signal</keyword>
<dbReference type="InterPro" id="IPR013210">
    <property type="entry name" value="LRR_N_plant-typ"/>
</dbReference>
<evidence type="ECO:0000313" key="12">
    <source>
        <dbReference type="EMBL" id="OMO97526.1"/>
    </source>
</evidence>
<dbReference type="EMBL" id="AWUE01015438">
    <property type="protein sequence ID" value="OMO97526.1"/>
    <property type="molecule type" value="Genomic_DNA"/>
</dbReference>
<comment type="caution">
    <text evidence="12">The sequence shown here is derived from an EMBL/GenBank/DDBJ whole genome shotgun (WGS) entry which is preliminary data.</text>
</comment>
<dbReference type="PANTHER" id="PTHR48054:SF52">
    <property type="entry name" value="RECEPTOR-LIKE PROTEIN 2 ISOFORM X1"/>
    <property type="match status" value="1"/>
</dbReference>
<keyword evidence="9" id="KW-0325">Glycoprotein</keyword>
<feature type="chain" id="PRO_5013181560" description="Leucine-rich repeat-containing N-terminal plant-type domain-containing protein" evidence="10">
    <location>
        <begin position="27"/>
        <end position="379"/>
    </location>
</feature>
<evidence type="ECO:0000259" key="11">
    <source>
        <dbReference type="Pfam" id="PF08263"/>
    </source>
</evidence>
<dbReference type="FunFam" id="3.80.10.10:FF:000275">
    <property type="entry name" value="Leucine-rich repeat receptor-like protein kinase"/>
    <property type="match status" value="1"/>
</dbReference>
<feature type="signal peptide" evidence="10">
    <location>
        <begin position="1"/>
        <end position="26"/>
    </location>
</feature>
<dbReference type="InterPro" id="IPR052592">
    <property type="entry name" value="LRR-RLK"/>
</dbReference>
<dbReference type="GO" id="GO:0016020">
    <property type="term" value="C:membrane"/>
    <property type="evidence" value="ECO:0007669"/>
    <property type="project" value="UniProtKB-SubCell"/>
</dbReference>
<proteinExistence type="inferred from homology"/>
<dbReference type="AlphaFoldDB" id="A0A1R3JRQ0"/>
<keyword evidence="3" id="KW-0433">Leucine-rich repeat</keyword>
<dbReference type="InterPro" id="IPR032675">
    <property type="entry name" value="LRR_dom_sf"/>
</dbReference>
<evidence type="ECO:0000256" key="10">
    <source>
        <dbReference type="SAM" id="SignalP"/>
    </source>
</evidence>
<keyword evidence="4" id="KW-0812">Transmembrane</keyword>
<dbReference type="Gene3D" id="3.80.10.10">
    <property type="entry name" value="Ribonuclease Inhibitor"/>
    <property type="match status" value="2"/>
</dbReference>
<comment type="similarity">
    <text evidence="2">Belongs to the RLP family.</text>
</comment>
<comment type="subcellular location">
    <subcellularLocation>
        <location evidence="1">Membrane</location>
        <topology evidence="1">Single-pass type I membrane protein</topology>
    </subcellularLocation>
</comment>
<dbReference type="Pfam" id="PF08263">
    <property type="entry name" value="LRRNT_2"/>
    <property type="match status" value="1"/>
</dbReference>
<name>A0A1R3JRQ0_9ROSI</name>
<organism evidence="12 13">
    <name type="scientific">Corchorus olitorius</name>
    <dbReference type="NCBI Taxonomy" id="93759"/>
    <lineage>
        <taxon>Eukaryota</taxon>
        <taxon>Viridiplantae</taxon>
        <taxon>Streptophyta</taxon>
        <taxon>Embryophyta</taxon>
        <taxon>Tracheophyta</taxon>
        <taxon>Spermatophyta</taxon>
        <taxon>Magnoliopsida</taxon>
        <taxon>eudicotyledons</taxon>
        <taxon>Gunneridae</taxon>
        <taxon>Pentapetalae</taxon>
        <taxon>rosids</taxon>
        <taxon>malvids</taxon>
        <taxon>Malvales</taxon>
        <taxon>Malvaceae</taxon>
        <taxon>Grewioideae</taxon>
        <taxon>Apeibeae</taxon>
        <taxon>Corchorus</taxon>
    </lineage>
</organism>
<dbReference type="SUPFAM" id="SSF52058">
    <property type="entry name" value="L domain-like"/>
    <property type="match status" value="1"/>
</dbReference>
<evidence type="ECO:0000256" key="4">
    <source>
        <dbReference type="ARBA" id="ARBA00022692"/>
    </source>
</evidence>
<gene>
    <name evidence="12" type="ORF">COLO4_14555</name>
</gene>
<keyword evidence="13" id="KW-1185">Reference proteome</keyword>
<dbReference type="Pfam" id="PF00560">
    <property type="entry name" value="LRR_1"/>
    <property type="match status" value="4"/>
</dbReference>
<dbReference type="STRING" id="93759.A0A1R3JRQ0"/>
<dbReference type="InterPro" id="IPR001611">
    <property type="entry name" value="Leu-rich_rpt"/>
</dbReference>
<protein>
    <recommendedName>
        <fullName evidence="11">Leucine-rich repeat-containing N-terminal plant-type domain-containing protein</fullName>
    </recommendedName>
</protein>
<evidence type="ECO:0000256" key="7">
    <source>
        <dbReference type="ARBA" id="ARBA00022989"/>
    </source>
</evidence>
<dbReference type="OrthoDB" id="687555at2759"/>
<keyword evidence="7" id="KW-1133">Transmembrane helix</keyword>
<keyword evidence="6" id="KW-0677">Repeat</keyword>
<evidence type="ECO:0000256" key="8">
    <source>
        <dbReference type="ARBA" id="ARBA00023136"/>
    </source>
</evidence>
<accession>A0A1R3JRQ0</accession>
<evidence type="ECO:0000313" key="13">
    <source>
        <dbReference type="Proteomes" id="UP000187203"/>
    </source>
</evidence>
<evidence type="ECO:0000256" key="2">
    <source>
        <dbReference type="ARBA" id="ARBA00009592"/>
    </source>
</evidence>
<dbReference type="PANTHER" id="PTHR48054">
    <property type="entry name" value="RECEPTOR KINASE-LIKE PROTEIN XA21"/>
    <property type="match status" value="1"/>
</dbReference>
<sequence>MKQTCFSCRIFFFHVILLLWLTCLESATFANESDRLALLDFKNRVTNDPRKIMASWNDSLHFCSWFGVTCSPSNGRVVILNLEAQNLAGSIPPSIGNLTFLTGINLRSNNFHGELPQELGRLSRLQHLNLSINSFIGKIPTNLTYCTKLTILNLGGNGLIGEIPHQLDTLYKLEYLVLAVNNLTGTIPTWIVDKALPGHVMDIVDQSMFSEENVYKSGRQNREDYVEEKALTKNQDWQVRSTRMIEECLVSMMKIGLSCAATLPSERMTMNIVVKKLLNIKGMLPLATIAKSGRNLVVVFKRLVVILVTPPTRHHLAVAEFKRRSIITAKNRKEIKGFFALHEKRSGLRLFILANENSNRKEDLAACAWDCAKKAKFDR</sequence>
<feature type="domain" description="Leucine-rich repeat-containing N-terminal plant-type" evidence="11">
    <location>
        <begin position="32"/>
        <end position="71"/>
    </location>
</feature>